<dbReference type="AlphaFoldDB" id="A0A327JFB4"/>
<feature type="transmembrane region" description="Helical" evidence="6">
    <location>
        <begin position="311"/>
        <end position="332"/>
    </location>
</feature>
<evidence type="ECO:0000313" key="9">
    <source>
        <dbReference type="Proteomes" id="UP000249299"/>
    </source>
</evidence>
<evidence type="ECO:0000256" key="2">
    <source>
        <dbReference type="ARBA" id="ARBA00022475"/>
    </source>
</evidence>
<dbReference type="CDD" id="cd06174">
    <property type="entry name" value="MFS"/>
    <property type="match status" value="1"/>
</dbReference>
<evidence type="ECO:0000256" key="3">
    <source>
        <dbReference type="ARBA" id="ARBA00022692"/>
    </source>
</evidence>
<dbReference type="OrthoDB" id="7841035at2"/>
<evidence type="ECO:0000256" key="5">
    <source>
        <dbReference type="ARBA" id="ARBA00023136"/>
    </source>
</evidence>
<dbReference type="PANTHER" id="PTHR43124">
    <property type="entry name" value="PURINE EFFLUX PUMP PBUE"/>
    <property type="match status" value="1"/>
</dbReference>
<feature type="transmembrane region" description="Helical" evidence="6">
    <location>
        <begin position="136"/>
        <end position="159"/>
    </location>
</feature>
<keyword evidence="5 6" id="KW-0472">Membrane</keyword>
<feature type="transmembrane region" description="Helical" evidence="6">
    <location>
        <begin position="46"/>
        <end position="69"/>
    </location>
</feature>
<accession>A0A327JFB4</accession>
<dbReference type="GO" id="GO:0005886">
    <property type="term" value="C:plasma membrane"/>
    <property type="evidence" value="ECO:0007669"/>
    <property type="project" value="UniProtKB-SubCell"/>
</dbReference>
<dbReference type="InterPro" id="IPR011701">
    <property type="entry name" value="MFS"/>
</dbReference>
<gene>
    <name evidence="8" type="ORF">CH339_21145</name>
</gene>
<dbReference type="Gene3D" id="1.20.1250.20">
    <property type="entry name" value="MFS general substrate transporter like domains"/>
    <property type="match status" value="1"/>
</dbReference>
<feature type="transmembrane region" description="Helical" evidence="6">
    <location>
        <begin position="165"/>
        <end position="185"/>
    </location>
</feature>
<protein>
    <recommendedName>
        <fullName evidence="7">Major facilitator superfamily (MFS) profile domain-containing protein</fullName>
    </recommendedName>
</protein>
<evidence type="ECO:0000256" key="1">
    <source>
        <dbReference type="ARBA" id="ARBA00004651"/>
    </source>
</evidence>
<name>A0A327JFB4_9HYPH</name>
<dbReference type="EMBL" id="NPEV01000067">
    <property type="protein sequence ID" value="RAI24795.1"/>
    <property type="molecule type" value="Genomic_DNA"/>
</dbReference>
<dbReference type="RefSeq" id="WP_111436417.1">
    <property type="nucleotide sequence ID" value="NZ_JACIGG010000038.1"/>
</dbReference>
<comment type="caution">
    <text evidence="8">The sequence shown here is derived from an EMBL/GenBank/DDBJ whole genome shotgun (WGS) entry which is preliminary data.</text>
</comment>
<evidence type="ECO:0000256" key="6">
    <source>
        <dbReference type="SAM" id="Phobius"/>
    </source>
</evidence>
<feature type="transmembrane region" description="Helical" evidence="6">
    <location>
        <begin position="284"/>
        <end position="305"/>
    </location>
</feature>
<keyword evidence="9" id="KW-1185">Reference proteome</keyword>
<dbReference type="InterPro" id="IPR020846">
    <property type="entry name" value="MFS_dom"/>
</dbReference>
<dbReference type="PROSITE" id="PS50850">
    <property type="entry name" value="MFS"/>
    <property type="match status" value="1"/>
</dbReference>
<keyword evidence="3 6" id="KW-0812">Transmembrane</keyword>
<feature type="transmembrane region" description="Helical" evidence="6">
    <location>
        <begin position="373"/>
        <end position="392"/>
    </location>
</feature>
<feature type="transmembrane region" description="Helical" evidence="6">
    <location>
        <begin position="215"/>
        <end position="239"/>
    </location>
</feature>
<proteinExistence type="predicted"/>
<dbReference type="GO" id="GO:0022857">
    <property type="term" value="F:transmembrane transporter activity"/>
    <property type="evidence" value="ECO:0007669"/>
    <property type="project" value="InterPro"/>
</dbReference>
<comment type="subcellular location">
    <subcellularLocation>
        <location evidence="1">Cell membrane</location>
        <topology evidence="1">Multi-pass membrane protein</topology>
    </subcellularLocation>
</comment>
<feature type="transmembrane region" description="Helical" evidence="6">
    <location>
        <begin position="344"/>
        <end position="367"/>
    </location>
</feature>
<feature type="transmembrane region" description="Helical" evidence="6">
    <location>
        <begin position="12"/>
        <end position="34"/>
    </location>
</feature>
<dbReference type="Proteomes" id="UP000249299">
    <property type="component" value="Unassembled WGS sequence"/>
</dbReference>
<evidence type="ECO:0000259" key="7">
    <source>
        <dbReference type="PROSITE" id="PS50850"/>
    </source>
</evidence>
<feature type="domain" description="Major facilitator superfamily (MFS) profile" evidence="7">
    <location>
        <begin position="8"/>
        <end position="397"/>
    </location>
</feature>
<dbReference type="PANTHER" id="PTHR43124:SF3">
    <property type="entry name" value="CHLORAMPHENICOL EFFLUX PUMP RV0191"/>
    <property type="match status" value="1"/>
</dbReference>
<reference evidence="8 9" key="1">
    <citation type="submission" date="2017-07" db="EMBL/GenBank/DDBJ databases">
        <title>Draft Genome Sequences of Select Purple Nonsulfur Bacteria.</title>
        <authorList>
            <person name="Lasarre B."/>
            <person name="Mckinlay J.B."/>
        </authorList>
    </citation>
    <scope>NUCLEOTIDE SEQUENCE [LARGE SCALE GENOMIC DNA]</scope>
    <source>
        <strain evidence="8 9">DSM 11290</strain>
    </source>
</reference>
<dbReference type="InterPro" id="IPR050189">
    <property type="entry name" value="MFS_Efflux_Transporters"/>
</dbReference>
<dbReference type="Pfam" id="PF07690">
    <property type="entry name" value="MFS_1"/>
    <property type="match status" value="1"/>
</dbReference>
<evidence type="ECO:0000313" key="8">
    <source>
        <dbReference type="EMBL" id="RAI24795.1"/>
    </source>
</evidence>
<keyword evidence="2" id="KW-1003">Cell membrane</keyword>
<keyword evidence="4 6" id="KW-1133">Transmembrane helix</keyword>
<dbReference type="InterPro" id="IPR036259">
    <property type="entry name" value="MFS_trans_sf"/>
</dbReference>
<organism evidence="8 9">
    <name type="scientific">Rhodobium orientis</name>
    <dbReference type="NCBI Taxonomy" id="34017"/>
    <lineage>
        <taxon>Bacteria</taxon>
        <taxon>Pseudomonadati</taxon>
        <taxon>Pseudomonadota</taxon>
        <taxon>Alphaproteobacteria</taxon>
        <taxon>Hyphomicrobiales</taxon>
        <taxon>Rhodobiaceae</taxon>
        <taxon>Rhodobium</taxon>
    </lineage>
</organism>
<feature type="transmembrane region" description="Helical" evidence="6">
    <location>
        <begin position="76"/>
        <end position="96"/>
    </location>
</feature>
<feature type="transmembrane region" description="Helical" evidence="6">
    <location>
        <begin position="245"/>
        <end position="272"/>
    </location>
</feature>
<evidence type="ECO:0000256" key="4">
    <source>
        <dbReference type="ARBA" id="ARBA00022989"/>
    </source>
</evidence>
<sequence>MTAEPLTTSWSRVTAVFLVGVSAAFLIGKVPAALPLLRAELGLSLFQAGLVVSMFTIVTAATGILFGAFADRFGHLRVAAVGLCFAGVSSALGSLANSAVPLIASRAGEGIGFVLVSVSLPPLLSRLARPEDRPKAFGLWGAFVPGGAASMLLISGALLEDVGWRGMWLAIAVGYVFFAALMVWATKPVAARPAASRTSTTGGSFLEVLKVPGPALLAGIFGCYSSLFLVVTAFVPLILVEQAGWSLPAAATAGAAVIAANAAGNLASGFLLSSGLKRAEVIQATALTMALGASLVFTDALPIWLRIAGGVLFSGVGGAIPGSLFSAVALHAPTPGHASTVNGFMFQGVSIGQFVGPAITTWVVGLVGTWTGALIYVWPVALLCIFLAALLGRVETRRLEGI</sequence>
<dbReference type="SUPFAM" id="SSF103473">
    <property type="entry name" value="MFS general substrate transporter"/>
    <property type="match status" value="1"/>
</dbReference>